<sequence length="728" mass="80931">MTSTSGGIRGTSTGTGTAMRRPVGWYRKSAGYRGLPEPARRFVDEVIAELDAIDGAHPTIFKYACLLLDQDRGPRPIKAPGFPIALRNGTRGARSGIDGYLRTLRTDDPEAYRRDCEVRDRAKSLLLERGNEWAVEWCGDRLSANRSGEPYDDPTNMACDIARQWYEGIARDVLDEAVGEDDRLIVGILSTVLSPDGTLSDERTVRAAAGPQYGDTPARLLVDVGRPIDFADYINGAKLRWLEAIGRNFTESFPPSRRGETKPDFGVRNTPRAVRAVRGWISAFAYYDALLHRYCIEPPANAPASGNATPARDWGNVLRAAQRIWVDGYGQSPDDRVVRAIACDAAQSSITRFANAASERGDFRPRADAGERSGTDGRETPNVAEILKYTMNKDGNGVRHVLDDACRRYLPERHAYSIESMEDEGRTSALDRRTVRQWDDDERERTVMRIGYDTLVALFGWMDTESAESHGHCVPFRLTKDQCRTVRDLYADLDEDRIPDKPGDLARTRGMLQRLMDEPAGRNGLARATEMLQRLMYVLGALGRNPFDDVRSIEHDVTLLDGAYRKEDHSVRDGLKLARDAVAVAASGFRPNPDGSAIICRIDPERWHRADGGAAVGNRDRAVSLAASLKAVRRQLDGSSGMLAETERRMRAVRGEAVDALRVDSNGVRHSPATMSDEDVLHIAEHLLAIIQRSALPPVCVEYPRCNRHPASDERSTASIDHRERRRP</sequence>
<evidence type="ECO:0000256" key="1">
    <source>
        <dbReference type="SAM" id="MobiDB-lite"/>
    </source>
</evidence>
<evidence type="ECO:0008006" key="4">
    <source>
        <dbReference type="Google" id="ProtNLM"/>
    </source>
</evidence>
<feature type="region of interest" description="Disordered" evidence="1">
    <location>
        <begin position="360"/>
        <end position="380"/>
    </location>
</feature>
<reference evidence="2 3" key="1">
    <citation type="journal article" date="2021" name="Environ. Microbiol.">
        <title>Genetic insights into the dark matter of the mammalian gut microbiota through targeted genome reconstruction.</title>
        <authorList>
            <person name="Lugli G.A."/>
            <person name="Alessandri G."/>
            <person name="Milani C."/>
            <person name="Viappiani A."/>
            <person name="Fontana F."/>
            <person name="Tarracchini C."/>
            <person name="Mancabelli L."/>
            <person name="Argentini C."/>
            <person name="Ruiz L."/>
            <person name="Margolles A."/>
            <person name="van Sinderen D."/>
            <person name="Turroni F."/>
            <person name="Ventura M."/>
        </authorList>
    </citation>
    <scope>NUCLEOTIDE SEQUENCE [LARGE SCALE GENOMIC DNA]</scope>
    <source>
        <strain evidence="2 3">MA2</strain>
    </source>
</reference>
<feature type="compositionally biased region" description="Low complexity" evidence="1">
    <location>
        <begin position="1"/>
        <end position="17"/>
    </location>
</feature>
<feature type="compositionally biased region" description="Basic and acidic residues" evidence="1">
    <location>
        <begin position="360"/>
        <end position="379"/>
    </location>
</feature>
<dbReference type="Proteomes" id="UP000773064">
    <property type="component" value="Unassembled WGS sequence"/>
</dbReference>
<feature type="region of interest" description="Disordered" evidence="1">
    <location>
        <begin position="1"/>
        <end position="20"/>
    </location>
</feature>
<comment type="caution">
    <text evidence="2">The sequence shown here is derived from an EMBL/GenBank/DDBJ whole genome shotgun (WGS) entry which is preliminary data.</text>
</comment>
<protein>
    <recommendedName>
        <fullName evidence="4">Phage protein</fullName>
    </recommendedName>
</protein>
<proteinExistence type="predicted"/>
<evidence type="ECO:0000313" key="2">
    <source>
        <dbReference type="EMBL" id="MBT1173813.1"/>
    </source>
</evidence>
<evidence type="ECO:0000313" key="3">
    <source>
        <dbReference type="Proteomes" id="UP000773064"/>
    </source>
</evidence>
<gene>
    <name evidence="2" type="ORF">JS528_10805</name>
</gene>
<feature type="region of interest" description="Disordered" evidence="1">
    <location>
        <begin position="705"/>
        <end position="728"/>
    </location>
</feature>
<accession>A0ABS5USR3</accession>
<dbReference type="EMBL" id="JAFEJS010000015">
    <property type="protein sequence ID" value="MBT1173813.1"/>
    <property type="molecule type" value="Genomic_DNA"/>
</dbReference>
<organism evidence="2 3">
    <name type="scientific">Bifidobacterium santillanense</name>
    <dbReference type="NCBI Taxonomy" id="2809028"/>
    <lineage>
        <taxon>Bacteria</taxon>
        <taxon>Bacillati</taxon>
        <taxon>Actinomycetota</taxon>
        <taxon>Actinomycetes</taxon>
        <taxon>Bifidobacteriales</taxon>
        <taxon>Bifidobacteriaceae</taxon>
        <taxon>Bifidobacterium</taxon>
    </lineage>
</organism>
<keyword evidence="3" id="KW-1185">Reference proteome</keyword>
<name>A0ABS5USR3_9BIFI</name>
<dbReference type="RefSeq" id="WP_214359046.1">
    <property type="nucleotide sequence ID" value="NZ_JAFEJS010000015.1"/>
</dbReference>
<feature type="compositionally biased region" description="Basic and acidic residues" evidence="1">
    <location>
        <begin position="710"/>
        <end position="728"/>
    </location>
</feature>